<feature type="non-terminal residue" evidence="1">
    <location>
        <position position="82"/>
    </location>
</feature>
<dbReference type="VEuPathDB" id="FungiDB:BCV72DRAFT_318478"/>
<dbReference type="EMBL" id="KV922054">
    <property type="protein sequence ID" value="ORE02372.1"/>
    <property type="molecule type" value="Genomic_DNA"/>
</dbReference>
<sequence>MIETHLVKNDLYALSVLGSLGLPTCQDNIYRLRYLAKRLMEMKRSCLAVSRIYRKINKSAKDHEINVLKKRHMERSPSDSDV</sequence>
<evidence type="ECO:0000313" key="1">
    <source>
        <dbReference type="EMBL" id="ORE02372.1"/>
    </source>
</evidence>
<dbReference type="Proteomes" id="UP000242414">
    <property type="component" value="Unassembled WGS sequence"/>
</dbReference>
<dbReference type="AlphaFoldDB" id="A0A1X0QRH1"/>
<proteinExistence type="predicted"/>
<dbReference type="OrthoDB" id="2279737at2759"/>
<accession>A0A1X0QRH1</accession>
<protein>
    <submittedName>
        <fullName evidence="1">Uncharacterized protein</fullName>
    </submittedName>
</protein>
<gene>
    <name evidence="1" type="ORF">BCV72DRAFT_318478</name>
</gene>
<organism evidence="1">
    <name type="scientific">Rhizopus microsporus var. microsporus</name>
    <dbReference type="NCBI Taxonomy" id="86635"/>
    <lineage>
        <taxon>Eukaryota</taxon>
        <taxon>Fungi</taxon>
        <taxon>Fungi incertae sedis</taxon>
        <taxon>Mucoromycota</taxon>
        <taxon>Mucoromycotina</taxon>
        <taxon>Mucoromycetes</taxon>
        <taxon>Mucorales</taxon>
        <taxon>Mucorineae</taxon>
        <taxon>Rhizopodaceae</taxon>
        <taxon>Rhizopus</taxon>
    </lineage>
</organism>
<reference evidence="1" key="1">
    <citation type="journal article" date="2016" name="Proc. Natl. Acad. Sci. U.S.A.">
        <title>Lipid metabolic changes in an early divergent fungus govern the establishment of a mutualistic symbiosis with endobacteria.</title>
        <authorList>
            <person name="Lastovetsky O.A."/>
            <person name="Gaspar M.L."/>
            <person name="Mondo S.J."/>
            <person name="LaButti K.M."/>
            <person name="Sandor L."/>
            <person name="Grigoriev I.V."/>
            <person name="Henry S.A."/>
            <person name="Pawlowska T.E."/>
        </authorList>
    </citation>
    <scope>NUCLEOTIDE SEQUENCE [LARGE SCALE GENOMIC DNA]</scope>
    <source>
        <strain evidence="1">ATCC 52814</strain>
    </source>
</reference>
<name>A0A1X0QRH1_RHIZD</name>